<dbReference type="PANTHER" id="PTHR43536:SF1">
    <property type="entry name" value="MANNOSYLGLYCOPROTEIN ENDO-BETA-MANNOSIDASE"/>
    <property type="match status" value="1"/>
</dbReference>
<dbReference type="Gene3D" id="2.60.40.10">
    <property type="entry name" value="Immunoglobulins"/>
    <property type="match status" value="3"/>
</dbReference>
<dbReference type="RefSeq" id="XP_035323379.1">
    <property type="nucleotide sequence ID" value="XM_035467367.1"/>
</dbReference>
<comment type="similarity">
    <text evidence="1">Belongs to the glycosyl hydrolase 2 family.</text>
</comment>
<dbReference type="InterPro" id="IPR041447">
    <property type="entry name" value="Mannosidase_ig"/>
</dbReference>
<dbReference type="Pfam" id="PF17786">
    <property type="entry name" value="Mannosidase_ig"/>
    <property type="match status" value="1"/>
</dbReference>
<dbReference type="Pfam" id="PF22666">
    <property type="entry name" value="Glyco_hydro_2_N2"/>
    <property type="match status" value="1"/>
</dbReference>
<dbReference type="AlphaFoldDB" id="A0A9P5D3A6"/>
<sequence length="898" mass="100146">MRMGPLSLLVTTLASVQISTASSHILVSEPGEEAAIPGWALSSSSDIKTDAIASLSKPGETDTSSWHQISVSKCTLMACLLEIGVYNDQELWFSDNLESFDWAQFTVPWVYRSEFGLKPSHGRHFFLQTHGITSRGDIFLNGEPVANKSVQSGAYAGHEFDITHLVAEDNALLILVYPTNYYHDLALGFIDWNPNPPDNGTGIWRDVVIRQTGPVSLGPLTALVAIEPAHVSLRSTAENIEDRKAEISATAVIKEPNGGRKYVLEKTITLEPGESRVIEFNQTFDDPEIWWPRQWGDQPLYSAELSISTAAHSGVSDSVNGTFGLRSVTSKVNKDDDRVFTVNGHPFQVIGSGYSADMFLRFDPEYFETIVQYMLDMGLNTIRLEGKNEHPELYEIADRYGLMVMAGWECCNKWETWKHNEDVAADPPDYWDAADYRDARAAAKHEGHMLQTHPSMLAFLVGSDYWPDDRATDIYADEFWDVGLQIPIVASASKRGYPERLGPSGMKMEGPYDWVPPNYWYETEPSEDRYGAAFGFGSELGAGVGTPEIGSLRKFLTKGDMDDLWKRPEKRLYHMSTNVSQFYNRNIYNEGLYRRYGKPTSLEDYLRKAQMMDYEATRAEHEAFASRWSTGRVATGLVYWMLNSAWPSLHWSQFDKYLHPGGSYFGSKTGARAEHVAYNYVDRDVWVINRSLSRSGRRVIEAEVVDLGGRRVAGDKFEVETKPNKSSRVGAVPGLQNTSTADAVFLRLVLCDSGDGEDEVVSRNVYWIPPTVDRLNWTASTWYHTPVDGYADLTSLFSMDEAHVNTLAARTSTTKDATERDGASYTVTLENTSTVPAFFIRLNLVDADGGDVTPVIWSDNYVTLWPGETMKLRVDDGKGAGAAVLVDGVNVGGHTVVL</sequence>
<dbReference type="EMBL" id="JAANYQ010000004">
    <property type="protein sequence ID" value="KAF4124727.1"/>
    <property type="molecule type" value="Genomic_DNA"/>
</dbReference>
<keyword evidence="5" id="KW-0624">Polysaccharide degradation</keyword>
<feature type="domain" description="Exo-beta-D-glucosaminidase Ig-fold" evidence="9">
    <location>
        <begin position="782"/>
        <end position="891"/>
    </location>
</feature>
<evidence type="ECO:0000259" key="8">
    <source>
        <dbReference type="Pfam" id="PF17786"/>
    </source>
</evidence>
<dbReference type="InterPro" id="IPR013783">
    <property type="entry name" value="Ig-like_fold"/>
</dbReference>
<dbReference type="Gene3D" id="3.20.20.80">
    <property type="entry name" value="Glycosidases"/>
    <property type="match status" value="1"/>
</dbReference>
<dbReference type="Pfam" id="PF00703">
    <property type="entry name" value="Glyco_hydro_2"/>
    <property type="match status" value="1"/>
</dbReference>
<evidence type="ECO:0000256" key="5">
    <source>
        <dbReference type="ARBA" id="ARBA00023326"/>
    </source>
</evidence>
<dbReference type="Gene3D" id="2.60.120.260">
    <property type="entry name" value="Galactose-binding domain-like"/>
    <property type="match status" value="1"/>
</dbReference>
<evidence type="ECO:0000256" key="1">
    <source>
        <dbReference type="ARBA" id="ARBA00007401"/>
    </source>
</evidence>
<dbReference type="InterPro" id="IPR041351">
    <property type="entry name" value="Ig_GlcNase"/>
</dbReference>
<keyword evidence="12" id="KW-1185">Reference proteome</keyword>
<keyword evidence="3" id="KW-0119">Carbohydrate metabolism</keyword>
<evidence type="ECO:0000256" key="4">
    <source>
        <dbReference type="ARBA" id="ARBA00023295"/>
    </source>
</evidence>
<dbReference type="InterPro" id="IPR008979">
    <property type="entry name" value="Galactose-bd-like_sf"/>
</dbReference>
<dbReference type="GO" id="GO:0000272">
    <property type="term" value="P:polysaccharide catabolic process"/>
    <property type="evidence" value="ECO:0007669"/>
    <property type="project" value="UniProtKB-KW"/>
</dbReference>
<reference evidence="11" key="1">
    <citation type="submission" date="2020-03" db="EMBL/GenBank/DDBJ databases">
        <title>Site-based positive gene gene selection in Geosmithia morbida across the United States reveals a broad range of putative effectors and factors for local host and environmental adapation.</title>
        <authorList>
            <person name="Onufrak A."/>
            <person name="Murdoch R.W."/>
            <person name="Gazis R."/>
            <person name="Huff M."/>
            <person name="Staton M."/>
            <person name="Klingeman W."/>
            <person name="Hadziabdic D."/>
        </authorList>
    </citation>
    <scope>NUCLEOTIDE SEQUENCE</scope>
    <source>
        <strain evidence="11">1262</strain>
    </source>
</reference>
<organism evidence="11 12">
    <name type="scientific">Geosmithia morbida</name>
    <dbReference type="NCBI Taxonomy" id="1094350"/>
    <lineage>
        <taxon>Eukaryota</taxon>
        <taxon>Fungi</taxon>
        <taxon>Dikarya</taxon>
        <taxon>Ascomycota</taxon>
        <taxon>Pezizomycotina</taxon>
        <taxon>Sordariomycetes</taxon>
        <taxon>Hypocreomycetidae</taxon>
        <taxon>Hypocreales</taxon>
        <taxon>Bionectriaceae</taxon>
        <taxon>Geosmithia</taxon>
    </lineage>
</organism>
<evidence type="ECO:0000259" key="10">
    <source>
        <dbReference type="Pfam" id="PF22666"/>
    </source>
</evidence>
<accession>A0A9P5D3A6</accession>
<name>A0A9P5D3A6_9HYPO</name>
<dbReference type="SUPFAM" id="SSF49785">
    <property type="entry name" value="Galactose-binding domain-like"/>
    <property type="match status" value="1"/>
</dbReference>
<feature type="chain" id="PRO_5040411117" evidence="6">
    <location>
        <begin position="22"/>
        <end position="898"/>
    </location>
</feature>
<dbReference type="PANTHER" id="PTHR43536">
    <property type="entry name" value="MANNOSYLGLYCOPROTEIN ENDO-BETA-MANNOSIDASE"/>
    <property type="match status" value="1"/>
</dbReference>
<dbReference type="SUPFAM" id="SSF49303">
    <property type="entry name" value="beta-Galactosidase/glucuronidase domain"/>
    <property type="match status" value="3"/>
</dbReference>
<feature type="signal peptide" evidence="6">
    <location>
        <begin position="1"/>
        <end position="21"/>
    </location>
</feature>
<feature type="domain" description="Glycoside hydrolase family 2 immunoglobulin-like beta-sandwich" evidence="7">
    <location>
        <begin position="229"/>
        <end position="326"/>
    </location>
</feature>
<gene>
    <name evidence="11" type="ORF">GMORB2_5393</name>
</gene>
<dbReference type="Pfam" id="PF18368">
    <property type="entry name" value="Ig_GlcNase"/>
    <property type="match status" value="1"/>
</dbReference>
<dbReference type="SUPFAM" id="SSF51445">
    <property type="entry name" value="(Trans)glycosidases"/>
    <property type="match status" value="1"/>
</dbReference>
<evidence type="ECO:0000259" key="9">
    <source>
        <dbReference type="Pfam" id="PF18368"/>
    </source>
</evidence>
<dbReference type="GO" id="GO:0004553">
    <property type="term" value="F:hydrolase activity, hydrolyzing O-glycosyl compounds"/>
    <property type="evidence" value="ECO:0007669"/>
    <property type="project" value="InterPro"/>
</dbReference>
<feature type="domain" description="Beta-mannosidase-like galactose-binding" evidence="10">
    <location>
        <begin position="62"/>
        <end position="179"/>
    </location>
</feature>
<dbReference type="GeneID" id="55971621"/>
<proteinExistence type="inferred from homology"/>
<feature type="domain" description="Mannosidase Ig/CBM-like" evidence="8">
    <location>
        <begin position="684"/>
        <end position="769"/>
    </location>
</feature>
<dbReference type="OrthoDB" id="408532at2759"/>
<evidence type="ECO:0000256" key="6">
    <source>
        <dbReference type="SAM" id="SignalP"/>
    </source>
</evidence>
<dbReference type="InterPro" id="IPR054593">
    <property type="entry name" value="Beta-mannosidase-like_N2"/>
</dbReference>
<dbReference type="Proteomes" id="UP000749293">
    <property type="component" value="Unassembled WGS sequence"/>
</dbReference>
<dbReference type="InterPro" id="IPR043534">
    <property type="entry name" value="EBDG/EBM"/>
</dbReference>
<protein>
    <submittedName>
        <fullName evidence="11">Exo-1,4-beta-D-glucosaminidase</fullName>
    </submittedName>
</protein>
<dbReference type="InterPro" id="IPR017853">
    <property type="entry name" value="GH"/>
</dbReference>
<keyword evidence="4" id="KW-0326">Glycosidase</keyword>
<evidence type="ECO:0000256" key="3">
    <source>
        <dbReference type="ARBA" id="ARBA00023277"/>
    </source>
</evidence>
<dbReference type="InterPro" id="IPR006102">
    <property type="entry name" value="Ig-like_GH2"/>
</dbReference>
<dbReference type="InterPro" id="IPR036156">
    <property type="entry name" value="Beta-gal/glucu_dom_sf"/>
</dbReference>
<evidence type="ECO:0000313" key="11">
    <source>
        <dbReference type="EMBL" id="KAF4124727.1"/>
    </source>
</evidence>
<keyword evidence="6" id="KW-0732">Signal</keyword>
<evidence type="ECO:0000259" key="7">
    <source>
        <dbReference type="Pfam" id="PF00703"/>
    </source>
</evidence>
<comment type="caution">
    <text evidence="11">The sequence shown here is derived from an EMBL/GenBank/DDBJ whole genome shotgun (WGS) entry which is preliminary data.</text>
</comment>
<evidence type="ECO:0000256" key="2">
    <source>
        <dbReference type="ARBA" id="ARBA00022801"/>
    </source>
</evidence>
<evidence type="ECO:0000313" key="12">
    <source>
        <dbReference type="Proteomes" id="UP000749293"/>
    </source>
</evidence>
<keyword evidence="2" id="KW-0378">Hydrolase</keyword>